<dbReference type="PROSITE" id="PS51212">
    <property type="entry name" value="WSC"/>
    <property type="match status" value="1"/>
</dbReference>
<dbReference type="Proteomes" id="UP000683360">
    <property type="component" value="Unassembled WGS sequence"/>
</dbReference>
<dbReference type="AlphaFoldDB" id="A0A8S3QN34"/>
<keyword evidence="3" id="KW-1185">Reference proteome</keyword>
<proteinExistence type="predicted"/>
<protein>
    <recommendedName>
        <fullName evidence="1">WSC domain-containing protein</fullName>
    </recommendedName>
</protein>
<evidence type="ECO:0000259" key="1">
    <source>
        <dbReference type="PROSITE" id="PS51212"/>
    </source>
</evidence>
<name>A0A8S3QN34_MYTED</name>
<dbReference type="EMBL" id="CAJPWZ010000536">
    <property type="protein sequence ID" value="CAG2195858.1"/>
    <property type="molecule type" value="Genomic_DNA"/>
</dbReference>
<dbReference type="InterPro" id="IPR002889">
    <property type="entry name" value="WSC_carb-bd"/>
</dbReference>
<accession>A0A8S3QN34</accession>
<sequence>MFGCYWNDQSDTLSVMQQTTSSTLQCINLCLGENTNYIYAGTEKNPNRCYCGHKLRVQVRADVAECKAPCPVLVTDLCGRDARLAVYNISGLIFPVTLSESVITTESTTKFTNTHRQLTFSTSEVLIDETTTGSIRSTFTKSTYSLVPSSSLTLDETTYLKTSYSAKEGLTVYNSTHTS</sequence>
<feature type="domain" description="WSC" evidence="1">
    <location>
        <begin position="1"/>
        <end position="90"/>
    </location>
</feature>
<comment type="caution">
    <text evidence="2">The sequence shown here is derived from an EMBL/GenBank/DDBJ whole genome shotgun (WGS) entry which is preliminary data.</text>
</comment>
<evidence type="ECO:0000313" key="3">
    <source>
        <dbReference type="Proteomes" id="UP000683360"/>
    </source>
</evidence>
<dbReference type="Pfam" id="PF01822">
    <property type="entry name" value="WSC"/>
    <property type="match status" value="1"/>
</dbReference>
<gene>
    <name evidence="2" type="ORF">MEDL_10799</name>
</gene>
<organism evidence="2 3">
    <name type="scientific">Mytilus edulis</name>
    <name type="common">Blue mussel</name>
    <dbReference type="NCBI Taxonomy" id="6550"/>
    <lineage>
        <taxon>Eukaryota</taxon>
        <taxon>Metazoa</taxon>
        <taxon>Spiralia</taxon>
        <taxon>Lophotrochozoa</taxon>
        <taxon>Mollusca</taxon>
        <taxon>Bivalvia</taxon>
        <taxon>Autobranchia</taxon>
        <taxon>Pteriomorphia</taxon>
        <taxon>Mytilida</taxon>
        <taxon>Mytiloidea</taxon>
        <taxon>Mytilidae</taxon>
        <taxon>Mytilinae</taxon>
        <taxon>Mytilus</taxon>
    </lineage>
</organism>
<reference evidence="2" key="1">
    <citation type="submission" date="2021-03" db="EMBL/GenBank/DDBJ databases">
        <authorList>
            <person name="Bekaert M."/>
        </authorList>
    </citation>
    <scope>NUCLEOTIDE SEQUENCE</scope>
</reference>
<evidence type="ECO:0000313" key="2">
    <source>
        <dbReference type="EMBL" id="CAG2195858.1"/>
    </source>
</evidence>